<name>A0ABQ1LLG1_9BURK</name>
<accession>A0ABQ1LLG1</accession>
<dbReference type="EMBL" id="BMKG01000044">
    <property type="protein sequence ID" value="GGC24815.1"/>
    <property type="molecule type" value="Genomic_DNA"/>
</dbReference>
<organism evidence="2 3">
    <name type="scientific">Pseudoduganella buxea</name>
    <dbReference type="NCBI Taxonomy" id="1949069"/>
    <lineage>
        <taxon>Bacteria</taxon>
        <taxon>Pseudomonadati</taxon>
        <taxon>Pseudomonadota</taxon>
        <taxon>Betaproteobacteria</taxon>
        <taxon>Burkholderiales</taxon>
        <taxon>Oxalobacteraceae</taxon>
        <taxon>Telluria group</taxon>
        <taxon>Pseudoduganella</taxon>
    </lineage>
</organism>
<feature type="chain" id="PRO_5045472447" evidence="1">
    <location>
        <begin position="22"/>
        <end position="201"/>
    </location>
</feature>
<protein>
    <submittedName>
        <fullName evidence="2">Uncharacterized protein</fullName>
    </submittedName>
</protein>
<dbReference type="Proteomes" id="UP000622638">
    <property type="component" value="Unassembled WGS sequence"/>
</dbReference>
<evidence type="ECO:0000313" key="2">
    <source>
        <dbReference type="EMBL" id="GGC24815.1"/>
    </source>
</evidence>
<feature type="signal peptide" evidence="1">
    <location>
        <begin position="1"/>
        <end position="21"/>
    </location>
</feature>
<proteinExistence type="predicted"/>
<evidence type="ECO:0000256" key="1">
    <source>
        <dbReference type="SAM" id="SignalP"/>
    </source>
</evidence>
<keyword evidence="1" id="KW-0732">Signal</keyword>
<comment type="caution">
    <text evidence="2">The sequence shown here is derived from an EMBL/GenBank/DDBJ whole genome shotgun (WGS) entry which is preliminary data.</text>
</comment>
<reference evidence="3" key="1">
    <citation type="journal article" date="2019" name="Int. J. Syst. Evol. Microbiol.">
        <title>The Global Catalogue of Microorganisms (GCM) 10K type strain sequencing project: providing services to taxonomists for standard genome sequencing and annotation.</title>
        <authorList>
            <consortium name="The Broad Institute Genomics Platform"/>
            <consortium name="The Broad Institute Genome Sequencing Center for Infectious Disease"/>
            <person name="Wu L."/>
            <person name="Ma J."/>
        </authorList>
    </citation>
    <scope>NUCLEOTIDE SEQUENCE [LARGE SCALE GENOMIC DNA]</scope>
    <source>
        <strain evidence="3">CGMCC 1.15931</strain>
    </source>
</reference>
<evidence type="ECO:0000313" key="3">
    <source>
        <dbReference type="Proteomes" id="UP000622638"/>
    </source>
</evidence>
<gene>
    <name evidence="2" type="ORF">GCM10011572_52770</name>
</gene>
<keyword evidence="3" id="KW-1185">Reference proteome</keyword>
<sequence length="201" mass="21267">MHRAALATLSALLCWGLPMQAAAPAWQPFTWHVDSFAGGPPEPVALFLPARIDGAPCLVQLDTGANGELMWAGAADGATAKRLLTVELAGIRRQVWADGGNVRYVTPQVCALRAVATVGNAFFEHGTLTLDLGNARFAFSPGPTLASNPAAHPCSMPAGRPRAATRWWKSRLPAGRLAMHCSTWVPCASAWPPRTPANGPR</sequence>